<keyword evidence="3" id="KW-1185">Reference proteome</keyword>
<dbReference type="EMBL" id="JAWCUD010000002">
    <property type="protein sequence ID" value="MDU0200885.1"/>
    <property type="molecule type" value="Genomic_DNA"/>
</dbReference>
<evidence type="ECO:0000259" key="1">
    <source>
        <dbReference type="Pfam" id="PF01370"/>
    </source>
</evidence>
<gene>
    <name evidence="2" type="ORF">RQP52_07270</name>
</gene>
<dbReference type="PANTHER" id="PTHR48079:SF6">
    <property type="entry name" value="NAD(P)-BINDING DOMAIN-CONTAINING PROTEIN-RELATED"/>
    <property type="match status" value="1"/>
</dbReference>
<dbReference type="Proteomes" id="UP001260980">
    <property type="component" value="Unassembled WGS sequence"/>
</dbReference>
<evidence type="ECO:0000313" key="3">
    <source>
        <dbReference type="Proteomes" id="UP001260980"/>
    </source>
</evidence>
<dbReference type="InterPro" id="IPR001509">
    <property type="entry name" value="Epimerase_deHydtase"/>
</dbReference>
<feature type="domain" description="NAD-dependent epimerase/dehydratase" evidence="1">
    <location>
        <begin position="3"/>
        <end position="215"/>
    </location>
</feature>
<name>A0ABU3R9C3_9BACL</name>
<dbReference type="InterPro" id="IPR036291">
    <property type="entry name" value="NAD(P)-bd_dom_sf"/>
</dbReference>
<dbReference type="PANTHER" id="PTHR48079">
    <property type="entry name" value="PROTEIN YEEZ"/>
    <property type="match status" value="1"/>
</dbReference>
<dbReference type="InterPro" id="IPR051783">
    <property type="entry name" value="NAD(P)-dependent_oxidoreduct"/>
</dbReference>
<comment type="caution">
    <text evidence="2">The sequence shown here is derived from an EMBL/GenBank/DDBJ whole genome shotgun (WGS) entry which is preliminary data.</text>
</comment>
<organism evidence="2 3">
    <name type="scientific">Paenibacillus violae</name>
    <dbReference type="NCBI Taxonomy" id="3077234"/>
    <lineage>
        <taxon>Bacteria</taxon>
        <taxon>Bacillati</taxon>
        <taxon>Bacillota</taxon>
        <taxon>Bacilli</taxon>
        <taxon>Bacillales</taxon>
        <taxon>Paenibacillaceae</taxon>
        <taxon>Paenibacillus</taxon>
    </lineage>
</organism>
<dbReference type="Gene3D" id="3.40.50.720">
    <property type="entry name" value="NAD(P)-binding Rossmann-like Domain"/>
    <property type="match status" value="1"/>
</dbReference>
<reference evidence="2 3" key="1">
    <citation type="submission" date="2023-10" db="EMBL/GenBank/DDBJ databases">
        <title>Paenibacillus strain PFR10 Genome sequencing and assembly.</title>
        <authorList>
            <person name="Kim I."/>
        </authorList>
    </citation>
    <scope>NUCLEOTIDE SEQUENCE [LARGE SCALE GENOMIC DNA]</scope>
    <source>
        <strain evidence="2 3">PFR10</strain>
    </source>
</reference>
<accession>A0ABU3R9C3</accession>
<proteinExistence type="predicted"/>
<evidence type="ECO:0000313" key="2">
    <source>
        <dbReference type="EMBL" id="MDU0200885.1"/>
    </source>
</evidence>
<dbReference type="RefSeq" id="WP_315950505.1">
    <property type="nucleotide sequence ID" value="NZ_JAWCUD010000002.1"/>
</dbReference>
<dbReference type="Pfam" id="PF01370">
    <property type="entry name" value="Epimerase"/>
    <property type="match status" value="1"/>
</dbReference>
<dbReference type="SUPFAM" id="SSF51735">
    <property type="entry name" value="NAD(P)-binding Rossmann-fold domains"/>
    <property type="match status" value="1"/>
</dbReference>
<sequence>MRIFVAGATGAVGRILLPKLIRAGHEVIGITQSESKKTIIEKTGAKAIIANVFDRESLRSALDESQPEVVIHQLTSLSSRNFSDNTRIRIEGTQNLVDAAISVGINRIIAQSISWAYEPGEGPAIEDESLHLTAEEPRKSTIDGILALESAVSKIPQHVILRYGMFYGPGTWYEHNGFMANQIHQRQIPATEGVTSFLHVEDAAEAALMALQWPSGPVNIVDDEPARGIDWLPVYSQALGAPIPETSSNSNTWERGASNRKAREEYSWKPLYPTWRTGFSVSLAR</sequence>
<protein>
    <submittedName>
        <fullName evidence="2">NAD(P)-dependent oxidoreductase</fullName>
    </submittedName>
</protein>